<dbReference type="SUPFAM" id="SSF53822">
    <property type="entry name" value="Periplasmic binding protein-like I"/>
    <property type="match status" value="1"/>
</dbReference>
<dbReference type="Pfam" id="PF13407">
    <property type="entry name" value="Peripla_BP_4"/>
    <property type="match status" value="1"/>
</dbReference>
<protein>
    <submittedName>
        <fullName evidence="6">Sugar ABC transporter substrate-binding protein</fullName>
    </submittedName>
</protein>
<organism evidence="6 7">
    <name type="scientific">Flavimaribacter sediminis</name>
    <dbReference type="NCBI Taxonomy" id="2865987"/>
    <lineage>
        <taxon>Bacteria</taxon>
        <taxon>Pseudomonadati</taxon>
        <taxon>Pseudomonadota</taxon>
        <taxon>Alphaproteobacteria</taxon>
        <taxon>Hyphomicrobiales</taxon>
        <taxon>Rhizobiaceae</taxon>
        <taxon>Flavimaribacter</taxon>
    </lineage>
</organism>
<evidence type="ECO:0000256" key="2">
    <source>
        <dbReference type="ARBA" id="ARBA00007639"/>
    </source>
</evidence>
<dbReference type="CDD" id="cd01536">
    <property type="entry name" value="PBP1_ABC_sugar_binding-like"/>
    <property type="match status" value="1"/>
</dbReference>
<evidence type="ECO:0000256" key="4">
    <source>
        <dbReference type="SAM" id="SignalP"/>
    </source>
</evidence>
<gene>
    <name evidence="6" type="ORF">K1W69_14660</name>
</gene>
<comment type="similarity">
    <text evidence="2">Belongs to the bacterial solute-binding protein 2 family.</text>
</comment>
<evidence type="ECO:0000259" key="5">
    <source>
        <dbReference type="Pfam" id="PF13407"/>
    </source>
</evidence>
<dbReference type="GO" id="GO:0030246">
    <property type="term" value="F:carbohydrate binding"/>
    <property type="evidence" value="ECO:0007669"/>
    <property type="project" value="UniProtKB-ARBA"/>
</dbReference>
<dbReference type="PANTHER" id="PTHR46847:SF1">
    <property type="entry name" value="D-ALLOSE-BINDING PERIPLASMIC PROTEIN-RELATED"/>
    <property type="match status" value="1"/>
</dbReference>
<dbReference type="InterPro" id="IPR025997">
    <property type="entry name" value="SBP_2_dom"/>
</dbReference>
<evidence type="ECO:0000256" key="1">
    <source>
        <dbReference type="ARBA" id="ARBA00004196"/>
    </source>
</evidence>
<dbReference type="GO" id="GO:0030313">
    <property type="term" value="C:cell envelope"/>
    <property type="evidence" value="ECO:0007669"/>
    <property type="project" value="UniProtKB-SubCell"/>
</dbReference>
<keyword evidence="7" id="KW-1185">Reference proteome</keyword>
<comment type="subcellular location">
    <subcellularLocation>
        <location evidence="1">Cell envelope</location>
    </subcellularLocation>
</comment>
<dbReference type="PANTHER" id="PTHR46847">
    <property type="entry name" value="D-ALLOSE-BINDING PERIPLASMIC PROTEIN-RELATED"/>
    <property type="match status" value="1"/>
</dbReference>
<reference evidence="6" key="1">
    <citation type="submission" date="2021-08" db="EMBL/GenBank/DDBJ databases">
        <title>Hoeflea bacterium WL0058 sp. nov., isolated from the sediment.</title>
        <authorList>
            <person name="Wang L."/>
            <person name="Zhang D."/>
        </authorList>
    </citation>
    <scope>NUCLEOTIDE SEQUENCE</scope>
    <source>
        <strain evidence="6">WL0058</strain>
    </source>
</reference>
<accession>A0AAE3D204</accession>
<dbReference type="Proteomes" id="UP001196509">
    <property type="component" value="Unassembled WGS sequence"/>
</dbReference>
<comment type="caution">
    <text evidence="6">The sequence shown here is derived from an EMBL/GenBank/DDBJ whole genome shotgun (WGS) entry which is preliminary data.</text>
</comment>
<sequence length="363" mass="38797">MNVKKLSSWLPATFAAAALMGSTFANAQEPIKISYVLAVTTLEWTSEIKAGAEAAVADLDFPVDVKFAGPSNFDPGKQASIFMNETQTSPDAMIITNVAAPLFIEPVREAQERGIAVTWTNASPAPDFYEGFFVSADPTQMGLEAADVLAKALEEKTGKPAADIEGTMVLGVCVPGLSVLENRVNGLRSGLEKLMPKVEVLPTIPTKPDREGSFAIWNQAMRKNAGALAYVDACEAGNLNIIRIVADDKLDALSLAFDVPGEVREAVADGTFLAASSSNFFMQGYMAVYATATALHADKPLPSGWLKIPATMVVQSNAGDYNEAWKDMQPGLRAYYDSDIEKAKAAFEDGDLSPVAEYDNPPN</sequence>
<dbReference type="InterPro" id="IPR028082">
    <property type="entry name" value="Peripla_BP_I"/>
</dbReference>
<dbReference type="AlphaFoldDB" id="A0AAE3D204"/>
<evidence type="ECO:0000313" key="7">
    <source>
        <dbReference type="Proteomes" id="UP001196509"/>
    </source>
</evidence>
<feature type="chain" id="PRO_5042076599" evidence="4">
    <location>
        <begin position="28"/>
        <end position="363"/>
    </location>
</feature>
<feature type="domain" description="Periplasmic binding protein" evidence="5">
    <location>
        <begin position="34"/>
        <end position="295"/>
    </location>
</feature>
<evidence type="ECO:0000313" key="6">
    <source>
        <dbReference type="EMBL" id="MBW8638436.1"/>
    </source>
</evidence>
<dbReference type="EMBL" id="JAICBX010000002">
    <property type="protein sequence ID" value="MBW8638436.1"/>
    <property type="molecule type" value="Genomic_DNA"/>
</dbReference>
<dbReference type="Gene3D" id="3.40.50.2300">
    <property type="match status" value="2"/>
</dbReference>
<proteinExistence type="inferred from homology"/>
<keyword evidence="3 4" id="KW-0732">Signal</keyword>
<feature type="signal peptide" evidence="4">
    <location>
        <begin position="1"/>
        <end position="27"/>
    </location>
</feature>
<evidence type="ECO:0000256" key="3">
    <source>
        <dbReference type="ARBA" id="ARBA00022729"/>
    </source>
</evidence>
<name>A0AAE3D204_9HYPH</name>
<dbReference type="RefSeq" id="WP_220229058.1">
    <property type="nucleotide sequence ID" value="NZ_JAICBX010000002.1"/>
</dbReference>